<sequence length="453" mass="49651">MTVRIREADYVTAGGTTYPVRADLVRGHLMIIASGGSMELEPSFGDSPDALDSAYSIVQYDPGPLDLTSNAGKVRQRLKDMVDESANNRIIGVDGHTIWSDGTTVETTPAYALGDTLFYDTSNSNGAGRWIIGINGNQECTNPTVILFHELAHSFRNHGLGSVADEEREAIEDENWLRESLGLVPRDPERLDGGVGCPDDGCCIVATVACGSPYAADVNRLRRLRDDVLRRSTLGARFFDALFREYYAFSVEIARILVRDAAARGQVEQWLVRPLVGILEVMKNYRLAPGDWQGLGRDLLALLRESPFATPVQAREAGRLLEALAAGETADENGGVSETTWRIRALLAFWLPRSPHVRWGILEPLRIHGAALTRFAGENDAETAGLWLSEQIDAWLRKLPLHALGELTPALIDEFAADLLKEERAYQELSAAWRARCTPGDAPLAPPQPGSLP</sequence>
<comment type="caution">
    <text evidence="1">The sequence shown here is derived from an EMBL/GenBank/DDBJ whole genome shotgun (WGS) entry which is preliminary data.</text>
</comment>
<dbReference type="EMBL" id="JWJD01000001">
    <property type="protein sequence ID" value="KIH77719.1"/>
    <property type="molecule type" value="Genomic_DNA"/>
</dbReference>
<keyword evidence="2" id="KW-1185">Reference proteome</keyword>
<gene>
    <name evidence="1" type="ORF">GFER_03415</name>
</gene>
<organism evidence="1 2">
    <name type="scientific">Geoalkalibacter ferrihydriticus DSM 17813</name>
    <dbReference type="NCBI Taxonomy" id="1121915"/>
    <lineage>
        <taxon>Bacteria</taxon>
        <taxon>Pseudomonadati</taxon>
        <taxon>Thermodesulfobacteriota</taxon>
        <taxon>Desulfuromonadia</taxon>
        <taxon>Desulfuromonadales</taxon>
        <taxon>Geoalkalibacteraceae</taxon>
        <taxon>Geoalkalibacter</taxon>
    </lineage>
</organism>
<dbReference type="InterPro" id="IPR049886">
    <property type="entry name" value="CFI_box_CTERM_dom"/>
</dbReference>
<dbReference type="NCBIfam" id="NF041770">
    <property type="entry name" value="CFI_box_CTERM"/>
    <property type="match status" value="1"/>
</dbReference>
<evidence type="ECO:0000313" key="2">
    <source>
        <dbReference type="Proteomes" id="UP000035068"/>
    </source>
</evidence>
<dbReference type="Proteomes" id="UP000035068">
    <property type="component" value="Unassembled WGS sequence"/>
</dbReference>
<name>A0A0C2DWA7_9BACT</name>
<evidence type="ECO:0000313" key="1">
    <source>
        <dbReference type="EMBL" id="KIH77719.1"/>
    </source>
</evidence>
<dbReference type="RefSeq" id="WP_040096067.1">
    <property type="nucleotide sequence ID" value="NZ_JWJD01000001.1"/>
</dbReference>
<accession>A0A0C2DWA7</accession>
<reference evidence="1 2" key="1">
    <citation type="submission" date="2014-12" db="EMBL/GenBank/DDBJ databases">
        <title>Genomes of Geoalkalibacter ferrihydriticus and Geoalkalibacter subterraneus, two haloalkaliphilic metal-reducing members of the Geobacteraceae.</title>
        <authorList>
            <person name="Badalamenti J.P."/>
            <person name="Torres C.I."/>
            <person name="Krajmalnik-Brown R."/>
            <person name="Bond D.R."/>
        </authorList>
    </citation>
    <scope>NUCLEOTIDE SEQUENCE [LARGE SCALE GENOMIC DNA]</scope>
    <source>
        <strain evidence="1 2">DSM 17813</strain>
    </source>
</reference>
<dbReference type="AlphaFoldDB" id="A0A0C2DWA7"/>
<protein>
    <submittedName>
        <fullName evidence="1">Uncharacterized protein</fullName>
    </submittedName>
</protein>
<proteinExistence type="predicted"/>